<sequence>MTTIKHILQKEVFLPNDERLVGLVNVTQAGKKKKSSKHSFLCAALSTSVEGTTQVNVYQVKKSDKGETYKKKINWPLKDLKVVDGKDAKKHAQRHLTHKPKFENVPEHLLEEIIRPVSQGQAPVEGASSVPELEEYQALSNQEEEDLETLMSKCSAAISNAENFAEQLSKQLSILDGANMHVIMGSEDQVFNLMRLLDDGIQQAEIIESKLDSYDQILQGVKEQMELMKDKDMLLSVRNANHQKLLEELENVVHQLDLDGKYIASLNKGDLSTPNGILDCTAAAQQLQRCRQATIHPALMKMSAVEEQMKKFNQLVQEFSKRLAHHLNNLFIHQGNEIGETLSRHSTELRLPPHHSSHRDLTPYTELMAWLKQSDRSSFRQLTKVYTGSLSKLYTKEIQDFLENSRMAAMGKGDKSRLNVSGMRLSGSSASLGAPLDNKRAGSIHSIDSAVQGMDADIAMRHLFDQSEEVDESEDTGDIWMKQKPRITVQEYIVENLGEGLQSRIPTSQLRQINEELRGMMNELFPMLEEDLEAFITFGDKMDGFYSMYMLVRMSEHVTNTQDTGSFLSVTFASSLVKIKRNFDKFVQLQIRAIEENKVSKKAKCGIISFDFANQAENIFRGSERHTDLDKAYQRLVRAIFDTINRIAAEHPKTPREKTSITCFVSTLCKKLIVKMLSGSVCVSCNHLHFLCAAILSQLKITCLEADRKEARAKYVENLNAYTKERLGRPLEKLHTFVEGVKSKMAQGVKAEEVGFQLAFSKTELRKVIKDYTGKEVKKSLDHMYKKLEKHLSEEENLYQVVWLSMQNEFMKQYNTYTDLINLCYPDSNINLEFTVDNVLEFFSNIAQSH</sequence>
<evidence type="ECO:0000313" key="7">
    <source>
        <dbReference type="EMBL" id="WAR00092.1"/>
    </source>
</evidence>
<evidence type="ECO:0000256" key="1">
    <source>
        <dbReference type="ARBA" id="ARBA00006518"/>
    </source>
</evidence>
<dbReference type="Gene3D" id="2.30.29.90">
    <property type="match status" value="1"/>
</dbReference>
<evidence type="ECO:0000256" key="2">
    <source>
        <dbReference type="ARBA" id="ARBA00022448"/>
    </source>
</evidence>
<evidence type="ECO:0000256" key="3">
    <source>
        <dbReference type="ARBA" id="ARBA00022483"/>
    </source>
</evidence>
<protein>
    <submittedName>
        <fullName evidence="7">EXOC1-like protein</fullName>
    </submittedName>
</protein>
<keyword evidence="2" id="KW-0813">Transport</keyword>
<evidence type="ECO:0000256" key="5">
    <source>
        <dbReference type="SAM" id="Coils"/>
    </source>
</evidence>
<comment type="similarity">
    <text evidence="1">Belongs to the SEC3 family.</text>
</comment>
<dbReference type="Proteomes" id="UP001164746">
    <property type="component" value="Chromosome 3"/>
</dbReference>
<evidence type="ECO:0000259" key="6">
    <source>
        <dbReference type="SMART" id="SM01313"/>
    </source>
</evidence>
<feature type="domain" description="Exocyst complex component Sec3 PIP2-binding N-terminal" evidence="6">
    <location>
        <begin position="34"/>
        <end position="120"/>
    </location>
</feature>
<dbReference type="Pfam" id="PF15277">
    <property type="entry name" value="Sec3-PIP2_bind"/>
    <property type="match status" value="1"/>
</dbReference>
<dbReference type="EMBL" id="CP111014">
    <property type="protein sequence ID" value="WAR00092.1"/>
    <property type="molecule type" value="Genomic_DNA"/>
</dbReference>
<organism evidence="7 8">
    <name type="scientific">Mya arenaria</name>
    <name type="common">Soft-shell clam</name>
    <dbReference type="NCBI Taxonomy" id="6604"/>
    <lineage>
        <taxon>Eukaryota</taxon>
        <taxon>Metazoa</taxon>
        <taxon>Spiralia</taxon>
        <taxon>Lophotrochozoa</taxon>
        <taxon>Mollusca</taxon>
        <taxon>Bivalvia</taxon>
        <taxon>Autobranchia</taxon>
        <taxon>Heteroconchia</taxon>
        <taxon>Euheterodonta</taxon>
        <taxon>Imparidentia</taxon>
        <taxon>Neoheterodontei</taxon>
        <taxon>Myida</taxon>
        <taxon>Myoidea</taxon>
        <taxon>Myidae</taxon>
        <taxon>Mya</taxon>
    </lineage>
</organism>
<evidence type="ECO:0000313" key="8">
    <source>
        <dbReference type="Proteomes" id="UP001164746"/>
    </source>
</evidence>
<evidence type="ECO:0000256" key="4">
    <source>
        <dbReference type="ARBA" id="ARBA00023054"/>
    </source>
</evidence>
<dbReference type="InterPro" id="IPR048628">
    <property type="entry name" value="Sec3_C"/>
</dbReference>
<dbReference type="InterPro" id="IPR028258">
    <property type="entry name" value="Sec3-PIP2_bind"/>
</dbReference>
<keyword evidence="4 5" id="KW-0175">Coiled coil</keyword>
<dbReference type="InterPro" id="IPR019160">
    <property type="entry name" value="Sec3_CC"/>
</dbReference>
<gene>
    <name evidence="7" type="ORF">MAR_024464</name>
</gene>
<dbReference type="PANTHER" id="PTHR16092:SF14">
    <property type="entry name" value="EXOCYST COMPLEX COMPONENT 1 ISOFORM X1"/>
    <property type="match status" value="1"/>
</dbReference>
<keyword evidence="3" id="KW-0268">Exocytosis</keyword>
<accession>A0ABY7DTD1</accession>
<dbReference type="SMART" id="SM01313">
    <property type="entry name" value="Sec3-PIP2_bind"/>
    <property type="match status" value="1"/>
</dbReference>
<feature type="coiled-coil region" evidence="5">
    <location>
        <begin position="211"/>
        <end position="259"/>
    </location>
</feature>
<dbReference type="Pfam" id="PF09763">
    <property type="entry name" value="Sec3_CC"/>
    <property type="match status" value="1"/>
</dbReference>
<reference evidence="7" key="1">
    <citation type="submission" date="2022-11" db="EMBL/GenBank/DDBJ databases">
        <title>Centuries of genome instability and evolution in soft-shell clam transmissible cancer (bioRxiv).</title>
        <authorList>
            <person name="Hart S.F.M."/>
            <person name="Yonemitsu M.A."/>
            <person name="Giersch R.M."/>
            <person name="Beal B.F."/>
            <person name="Arriagada G."/>
            <person name="Davis B.W."/>
            <person name="Ostrander E.A."/>
            <person name="Goff S.P."/>
            <person name="Metzger M.J."/>
        </authorList>
    </citation>
    <scope>NUCLEOTIDE SEQUENCE</scope>
    <source>
        <strain evidence="7">MELC-2E11</strain>
        <tissue evidence="7">Siphon/mantle</tissue>
    </source>
</reference>
<keyword evidence="8" id="KW-1185">Reference proteome</keyword>
<proteinExistence type="inferred from homology"/>
<name>A0ABY7DTD1_MYAAR</name>
<dbReference type="Pfam" id="PF20654">
    <property type="entry name" value="Sec3_C-term"/>
    <property type="match status" value="1"/>
</dbReference>
<dbReference type="PANTHER" id="PTHR16092">
    <property type="entry name" value="SEC3/SYNTAXIN-RELATED"/>
    <property type="match status" value="1"/>
</dbReference>